<reference evidence="1" key="1">
    <citation type="submission" date="2015-06" db="UniProtKB">
        <authorList>
            <consortium name="EnsemblPlants"/>
        </authorList>
    </citation>
    <scope>IDENTIFICATION</scope>
</reference>
<organism evidence="1">
    <name type="scientific">Aegilops tauschii</name>
    <name type="common">Tausch's goatgrass</name>
    <name type="synonym">Aegilops squarrosa</name>
    <dbReference type="NCBI Taxonomy" id="37682"/>
    <lineage>
        <taxon>Eukaryota</taxon>
        <taxon>Viridiplantae</taxon>
        <taxon>Streptophyta</taxon>
        <taxon>Embryophyta</taxon>
        <taxon>Tracheophyta</taxon>
        <taxon>Spermatophyta</taxon>
        <taxon>Magnoliopsida</taxon>
        <taxon>Liliopsida</taxon>
        <taxon>Poales</taxon>
        <taxon>Poaceae</taxon>
        <taxon>BOP clade</taxon>
        <taxon>Pooideae</taxon>
        <taxon>Triticodae</taxon>
        <taxon>Triticeae</taxon>
        <taxon>Triticinae</taxon>
        <taxon>Aegilops</taxon>
    </lineage>
</organism>
<protein>
    <submittedName>
        <fullName evidence="1">Uncharacterized protein</fullName>
    </submittedName>
</protein>
<dbReference type="EnsemblPlants" id="EMT32131">
    <property type="protein sequence ID" value="EMT32131"/>
    <property type="gene ID" value="F775_23181"/>
</dbReference>
<dbReference type="AlphaFoldDB" id="M8D6R4"/>
<name>M8D6R4_AEGTA</name>
<proteinExistence type="predicted"/>
<accession>M8D6R4</accession>
<evidence type="ECO:0000313" key="1">
    <source>
        <dbReference type="EnsemblPlants" id="EMT32131"/>
    </source>
</evidence>
<sequence length="180" mass="20265">MSSKSSHSISGTAKCNRDVRYYYTEGDDSSGENEDDKCNSESRSKVDHVRAVLNGFTKYKKFMRWEIIFDGLLNLSTIKKVHLKFSTFLVSSTNVKDQCIKMSQDRKLKFYDAHMHKVLGFSCGPRDIDGIEAQTKAASVDFSKKNVGMVGNDSHSLTASENFLVRDMTELSSEAEKACF</sequence>